<dbReference type="AlphaFoldDB" id="A0A6V8MGM4"/>
<evidence type="ECO:0000256" key="4">
    <source>
        <dbReference type="ARBA" id="ARBA00022989"/>
    </source>
</evidence>
<evidence type="ECO:0000313" key="8">
    <source>
        <dbReference type="Proteomes" id="UP000556026"/>
    </source>
</evidence>
<feature type="transmembrane region" description="Helical" evidence="6">
    <location>
        <begin position="41"/>
        <end position="58"/>
    </location>
</feature>
<keyword evidence="3 6" id="KW-0812">Transmembrane</keyword>
<sequence>MTSYLRTSLWRPLRSSRFFQIVLILLFWAAGEGIARTTHLMIPGSVLGLFIVLLLLITRRLNILTVRRGAQWFLAEMLLFFIPAVLAVLDHPELLGMLGLKILAVILFGTIAIMVVTGAAIDLCYRWVNRGENCDVV</sequence>
<evidence type="ECO:0000313" key="7">
    <source>
        <dbReference type="EMBL" id="GFO59115.1"/>
    </source>
</evidence>
<evidence type="ECO:0000256" key="1">
    <source>
        <dbReference type="ARBA" id="ARBA00004651"/>
    </source>
</evidence>
<reference evidence="8" key="1">
    <citation type="submission" date="2020-06" db="EMBL/GenBank/DDBJ databases">
        <title>Draft genomic sequence of Geomonas sp. Red330.</title>
        <authorList>
            <person name="Itoh H."/>
            <person name="Zhenxing X."/>
            <person name="Ushijima N."/>
            <person name="Masuda Y."/>
            <person name="Shiratori Y."/>
            <person name="Senoo K."/>
        </authorList>
    </citation>
    <scope>NUCLEOTIDE SEQUENCE [LARGE SCALE GENOMIC DNA]</scope>
    <source>
        <strain evidence="8">Red330</strain>
    </source>
</reference>
<evidence type="ECO:0000256" key="2">
    <source>
        <dbReference type="ARBA" id="ARBA00022475"/>
    </source>
</evidence>
<dbReference type="Proteomes" id="UP000556026">
    <property type="component" value="Unassembled WGS sequence"/>
</dbReference>
<gene>
    <name evidence="7" type="ORF">GMST_14400</name>
</gene>
<evidence type="ECO:0000256" key="6">
    <source>
        <dbReference type="SAM" id="Phobius"/>
    </source>
</evidence>
<feature type="transmembrane region" description="Helical" evidence="6">
    <location>
        <begin position="95"/>
        <end position="121"/>
    </location>
</feature>
<evidence type="ECO:0000256" key="3">
    <source>
        <dbReference type="ARBA" id="ARBA00022692"/>
    </source>
</evidence>
<dbReference type="Pfam" id="PF03788">
    <property type="entry name" value="LrgA"/>
    <property type="match status" value="1"/>
</dbReference>
<keyword evidence="4 6" id="KW-1133">Transmembrane helix</keyword>
<evidence type="ECO:0008006" key="9">
    <source>
        <dbReference type="Google" id="ProtNLM"/>
    </source>
</evidence>
<proteinExistence type="predicted"/>
<dbReference type="GO" id="GO:0005886">
    <property type="term" value="C:plasma membrane"/>
    <property type="evidence" value="ECO:0007669"/>
    <property type="project" value="UniProtKB-SubCell"/>
</dbReference>
<dbReference type="PANTHER" id="PTHR33931">
    <property type="entry name" value="HOLIN-LIKE PROTEIN CIDA-RELATED"/>
    <property type="match status" value="1"/>
</dbReference>
<organism evidence="7 8">
    <name type="scientific">Geomonas silvestris</name>
    <dbReference type="NCBI Taxonomy" id="2740184"/>
    <lineage>
        <taxon>Bacteria</taxon>
        <taxon>Pseudomonadati</taxon>
        <taxon>Thermodesulfobacteriota</taxon>
        <taxon>Desulfuromonadia</taxon>
        <taxon>Geobacterales</taxon>
        <taxon>Geobacteraceae</taxon>
        <taxon>Geomonas</taxon>
    </lineage>
</organism>
<keyword evidence="8" id="KW-1185">Reference proteome</keyword>
<accession>A0A6V8MGM4</accession>
<comment type="caution">
    <text evidence="7">The sequence shown here is derived from an EMBL/GenBank/DDBJ whole genome shotgun (WGS) entry which is preliminary data.</text>
</comment>
<keyword evidence="2" id="KW-1003">Cell membrane</keyword>
<comment type="subcellular location">
    <subcellularLocation>
        <location evidence="1">Cell membrane</location>
        <topology evidence="1">Multi-pass membrane protein</topology>
    </subcellularLocation>
</comment>
<name>A0A6V8MGM4_9BACT</name>
<dbReference type="RefSeq" id="WP_183353955.1">
    <property type="nucleotide sequence ID" value="NZ_BLXX01000003.1"/>
</dbReference>
<dbReference type="InterPro" id="IPR005538">
    <property type="entry name" value="LrgA/CidA"/>
</dbReference>
<dbReference type="PANTHER" id="PTHR33931:SF2">
    <property type="entry name" value="HOLIN-LIKE PROTEIN CIDA"/>
    <property type="match status" value="1"/>
</dbReference>
<dbReference type="EMBL" id="BLXX01000003">
    <property type="protein sequence ID" value="GFO59115.1"/>
    <property type="molecule type" value="Genomic_DNA"/>
</dbReference>
<keyword evidence="5 6" id="KW-0472">Membrane</keyword>
<evidence type="ECO:0000256" key="5">
    <source>
        <dbReference type="ARBA" id="ARBA00023136"/>
    </source>
</evidence>
<protein>
    <recommendedName>
        <fullName evidence="9">CidA/LrgA family protein</fullName>
    </recommendedName>
</protein>
<feature type="transmembrane region" description="Helical" evidence="6">
    <location>
        <begin position="70"/>
        <end position="89"/>
    </location>
</feature>